<keyword evidence="6" id="KW-0560">Oxidoreductase</keyword>
<comment type="similarity">
    <text evidence="2">Belongs to the prenylcysteine oxidase family.</text>
</comment>
<evidence type="ECO:0000256" key="2">
    <source>
        <dbReference type="ARBA" id="ARBA00009967"/>
    </source>
</evidence>
<sequence>MQLYLNTLLAWAGVLGSTVPEDVVVETSNVKNVAIIGAGAAGSSAAYHLQQYAEAQGIELNITVFEKTDRVGGRTLTVNAFDDPALPVELGASIFVSVNHIMVNATKTFDLPVSDKDGPGDITAIWDGERFVYESSRGTSWWWDAGKLWWRYGTSPYTAQKLVGSVVGKFLQLYEAPYFPFRSLTQRAFELGLERIAALTGEQYLLENKINVNFSSDIIQAATRVNYASNLANIHALEAMVSMATDGAVAVTGGNWQIFDKMMRASGAVLHRNTSVTDISFEQTKNLEAGSKYILSTKEEGSDSKAFPSAFDNVIIATPWQFSNMTAGEGVIKHNIDRIPYMKLHVTLFTSPFKLRPGYFGLDPGSKSPSNVYTTLGPHDEARAGPDGVGSTGFYSISTLDAVVNPATGKTEFLYKIFSAQAVTAEFLSDILGAKVPSSFTGAITTEGEKEEGDDASADTVGAITWYYPHWFYAYPIELPRVTFQDPIVGSGLYYTSGMESFISTMETNALMGKNVARLIADDFAASLPKNTTEVVVEVVEEVMVEEVKVPEPGEL</sequence>
<dbReference type="PIRSF" id="PIRSF036292">
    <property type="entry name" value="Prenylcysteine_oxidase"/>
    <property type="match status" value="1"/>
</dbReference>
<keyword evidence="7" id="KW-0325">Glycoprotein</keyword>
<feature type="domain" description="Prenylcysteine lyase" evidence="9">
    <location>
        <begin position="141"/>
        <end position="527"/>
    </location>
</feature>
<feature type="signal peptide" evidence="8">
    <location>
        <begin position="1"/>
        <end position="16"/>
    </location>
</feature>
<dbReference type="Pfam" id="PF13450">
    <property type="entry name" value="NAD_binding_8"/>
    <property type="match status" value="1"/>
</dbReference>
<evidence type="ECO:0000313" key="10">
    <source>
        <dbReference type="EMBL" id="KAH7322802.1"/>
    </source>
</evidence>
<keyword evidence="5" id="KW-0274">FAD</keyword>
<evidence type="ECO:0000313" key="11">
    <source>
        <dbReference type="Proteomes" id="UP000813444"/>
    </source>
</evidence>
<keyword evidence="11" id="KW-1185">Reference proteome</keyword>
<gene>
    <name evidence="10" type="ORF">B0I35DRAFT_389716</name>
</gene>
<feature type="chain" id="PRO_5035456570" description="Prenylcysteine lyase domain-containing protein" evidence="8">
    <location>
        <begin position="17"/>
        <end position="556"/>
    </location>
</feature>
<accession>A0A8K0WT21</accession>
<dbReference type="InterPro" id="IPR017046">
    <property type="entry name" value="Prenylcysteine_Oxase1"/>
</dbReference>
<evidence type="ECO:0000256" key="1">
    <source>
        <dbReference type="ARBA" id="ARBA00001974"/>
    </source>
</evidence>
<dbReference type="EMBL" id="JAGPNK010000004">
    <property type="protein sequence ID" value="KAH7322802.1"/>
    <property type="molecule type" value="Genomic_DNA"/>
</dbReference>
<proteinExistence type="inferred from homology"/>
<comment type="caution">
    <text evidence="10">The sequence shown here is derived from an EMBL/GenBank/DDBJ whole genome shotgun (WGS) entry which is preliminary data.</text>
</comment>
<protein>
    <recommendedName>
        <fullName evidence="9">Prenylcysteine lyase domain-containing protein</fullName>
    </recommendedName>
</protein>
<name>A0A8K0WT21_9HYPO</name>
<reference evidence="10" key="1">
    <citation type="journal article" date="2021" name="Nat. Commun.">
        <title>Genetic determinants of endophytism in the Arabidopsis root mycobiome.</title>
        <authorList>
            <person name="Mesny F."/>
            <person name="Miyauchi S."/>
            <person name="Thiergart T."/>
            <person name="Pickel B."/>
            <person name="Atanasova L."/>
            <person name="Karlsson M."/>
            <person name="Huettel B."/>
            <person name="Barry K.W."/>
            <person name="Haridas S."/>
            <person name="Chen C."/>
            <person name="Bauer D."/>
            <person name="Andreopoulos W."/>
            <person name="Pangilinan J."/>
            <person name="LaButti K."/>
            <person name="Riley R."/>
            <person name="Lipzen A."/>
            <person name="Clum A."/>
            <person name="Drula E."/>
            <person name="Henrissat B."/>
            <person name="Kohler A."/>
            <person name="Grigoriev I.V."/>
            <person name="Martin F.M."/>
            <person name="Hacquard S."/>
        </authorList>
    </citation>
    <scope>NUCLEOTIDE SEQUENCE</scope>
    <source>
        <strain evidence="10">MPI-CAGE-CH-0235</strain>
    </source>
</reference>
<dbReference type="InterPro" id="IPR036188">
    <property type="entry name" value="FAD/NAD-bd_sf"/>
</dbReference>
<dbReference type="GO" id="GO:0030328">
    <property type="term" value="P:prenylcysteine catabolic process"/>
    <property type="evidence" value="ECO:0007669"/>
    <property type="project" value="InterPro"/>
</dbReference>
<dbReference type="Proteomes" id="UP000813444">
    <property type="component" value="Unassembled WGS sequence"/>
</dbReference>
<comment type="cofactor">
    <cofactor evidence="1">
        <name>FAD</name>
        <dbReference type="ChEBI" id="CHEBI:57692"/>
    </cofactor>
</comment>
<evidence type="ECO:0000256" key="7">
    <source>
        <dbReference type="ARBA" id="ARBA00023180"/>
    </source>
</evidence>
<dbReference type="GO" id="GO:0001735">
    <property type="term" value="F:prenylcysteine oxidase activity"/>
    <property type="evidence" value="ECO:0007669"/>
    <property type="project" value="InterPro"/>
</dbReference>
<dbReference type="InterPro" id="IPR010795">
    <property type="entry name" value="Prenylcys_lyase"/>
</dbReference>
<dbReference type="PANTHER" id="PTHR15944">
    <property type="entry name" value="FARNESYLCYSTEINE LYASE"/>
    <property type="match status" value="1"/>
</dbReference>
<keyword evidence="4 8" id="KW-0732">Signal</keyword>
<dbReference type="GO" id="GO:0030327">
    <property type="term" value="P:prenylated protein catabolic process"/>
    <property type="evidence" value="ECO:0007669"/>
    <property type="project" value="TreeGrafter"/>
</dbReference>
<dbReference type="AlphaFoldDB" id="A0A8K0WT21"/>
<evidence type="ECO:0000256" key="6">
    <source>
        <dbReference type="ARBA" id="ARBA00023002"/>
    </source>
</evidence>
<dbReference type="OrthoDB" id="437369at2759"/>
<evidence type="ECO:0000256" key="5">
    <source>
        <dbReference type="ARBA" id="ARBA00022827"/>
    </source>
</evidence>
<evidence type="ECO:0000256" key="4">
    <source>
        <dbReference type="ARBA" id="ARBA00022729"/>
    </source>
</evidence>
<dbReference type="SUPFAM" id="SSF51905">
    <property type="entry name" value="FAD/NAD(P)-binding domain"/>
    <property type="match status" value="1"/>
</dbReference>
<evidence type="ECO:0000256" key="3">
    <source>
        <dbReference type="ARBA" id="ARBA00022630"/>
    </source>
</evidence>
<dbReference type="Gene3D" id="3.50.50.60">
    <property type="entry name" value="FAD/NAD(P)-binding domain"/>
    <property type="match status" value="1"/>
</dbReference>
<dbReference type="Pfam" id="PF07156">
    <property type="entry name" value="Prenylcys_lyase"/>
    <property type="match status" value="1"/>
</dbReference>
<keyword evidence="3" id="KW-0285">Flavoprotein</keyword>
<dbReference type="PANTHER" id="PTHR15944:SF0">
    <property type="entry name" value="PRENYLCYSTEINE LYASE DOMAIN-CONTAINING PROTEIN"/>
    <property type="match status" value="1"/>
</dbReference>
<organism evidence="10 11">
    <name type="scientific">Stachybotrys elegans</name>
    <dbReference type="NCBI Taxonomy" id="80388"/>
    <lineage>
        <taxon>Eukaryota</taxon>
        <taxon>Fungi</taxon>
        <taxon>Dikarya</taxon>
        <taxon>Ascomycota</taxon>
        <taxon>Pezizomycotina</taxon>
        <taxon>Sordariomycetes</taxon>
        <taxon>Hypocreomycetidae</taxon>
        <taxon>Hypocreales</taxon>
        <taxon>Stachybotryaceae</taxon>
        <taxon>Stachybotrys</taxon>
    </lineage>
</organism>
<evidence type="ECO:0000256" key="8">
    <source>
        <dbReference type="SAM" id="SignalP"/>
    </source>
</evidence>
<evidence type="ECO:0000259" key="9">
    <source>
        <dbReference type="Pfam" id="PF07156"/>
    </source>
</evidence>